<evidence type="ECO:0000313" key="3">
    <source>
        <dbReference type="Proteomes" id="UP001432180"/>
    </source>
</evidence>
<reference evidence="2 3" key="1">
    <citation type="journal article" date="2023" name="Microorganisms">
        <title>Thiorhodovibrio frisius and Trv. litoralis spp. nov., Two Novel Members from a Clade of Fastidious Purple Sulfur Bacteria That Exhibit Unique Red-Shifted Light-Harvesting Capabilities.</title>
        <authorList>
            <person name="Methner A."/>
            <person name="Kuzyk S.B."/>
            <person name="Petersen J."/>
            <person name="Bauer S."/>
            <person name="Brinkmann H."/>
            <person name="Sichau K."/>
            <person name="Wanner G."/>
            <person name="Wolf J."/>
            <person name="Neumann-Schaal M."/>
            <person name="Henke P."/>
            <person name="Tank M."/>
            <person name="Sproer C."/>
            <person name="Bunk B."/>
            <person name="Overmann J."/>
        </authorList>
    </citation>
    <scope>NUCLEOTIDE SEQUENCE [LARGE SCALE GENOMIC DNA]</scope>
    <source>
        <strain evidence="2 3">DSM 6702</strain>
    </source>
</reference>
<dbReference type="SUPFAM" id="SSF47162">
    <property type="entry name" value="Apolipoprotein"/>
    <property type="match status" value="1"/>
</dbReference>
<evidence type="ECO:0008006" key="4">
    <source>
        <dbReference type="Google" id="ProtNLM"/>
    </source>
</evidence>
<keyword evidence="3" id="KW-1185">Reference proteome</keyword>
<sequence>MTDRQSIIDQFKAKLDQWDAEIDELEAKARGASAEARANLHEQISKLKDQRGEAGSRLDELRESSQEAWQEVQAGAQRATEALGESLRAVREKF</sequence>
<keyword evidence="1" id="KW-0175">Coiled coil</keyword>
<gene>
    <name evidence="2" type="ORF">Thiowin_03318</name>
</gene>
<proteinExistence type="predicted"/>
<dbReference type="Proteomes" id="UP001432180">
    <property type="component" value="Chromosome"/>
</dbReference>
<dbReference type="RefSeq" id="WP_328984027.1">
    <property type="nucleotide sequence ID" value="NZ_CP121472.1"/>
</dbReference>
<organism evidence="2 3">
    <name type="scientific">Thiorhodovibrio winogradskyi</name>
    <dbReference type="NCBI Taxonomy" id="77007"/>
    <lineage>
        <taxon>Bacteria</taxon>
        <taxon>Pseudomonadati</taxon>
        <taxon>Pseudomonadota</taxon>
        <taxon>Gammaproteobacteria</taxon>
        <taxon>Chromatiales</taxon>
        <taxon>Chromatiaceae</taxon>
        <taxon>Thiorhodovibrio</taxon>
    </lineage>
</organism>
<feature type="coiled-coil region" evidence="1">
    <location>
        <begin position="8"/>
        <end position="64"/>
    </location>
</feature>
<evidence type="ECO:0000313" key="2">
    <source>
        <dbReference type="EMBL" id="WPL18254.1"/>
    </source>
</evidence>
<dbReference type="EMBL" id="CP121472">
    <property type="protein sequence ID" value="WPL18254.1"/>
    <property type="molecule type" value="Genomic_DNA"/>
</dbReference>
<name>A0ABZ0SD70_9GAMM</name>
<dbReference type="Gene3D" id="1.20.120.20">
    <property type="entry name" value="Apolipoprotein"/>
    <property type="match status" value="1"/>
</dbReference>
<protein>
    <recommendedName>
        <fullName evidence="4">Coiled coil domain-containing protein</fullName>
    </recommendedName>
</protein>
<evidence type="ECO:0000256" key="1">
    <source>
        <dbReference type="SAM" id="Coils"/>
    </source>
</evidence>
<accession>A0ABZ0SD70</accession>